<dbReference type="RefSeq" id="WP_216521937.1">
    <property type="nucleotide sequence ID" value="NZ_JAHLPM010000023.1"/>
</dbReference>
<gene>
    <name evidence="1 2" type="primary">rsfS</name>
    <name evidence="2" type="ORF">KQI42_18530</name>
</gene>
<comment type="subunit">
    <text evidence="1">Interacts with ribosomal protein uL14 (rplN).</text>
</comment>
<name>A0ABS6EAP8_9FIRM</name>
<dbReference type="PANTHER" id="PTHR21043:SF0">
    <property type="entry name" value="MITOCHONDRIAL ASSEMBLY OF RIBOSOMAL LARGE SUBUNIT PROTEIN 1"/>
    <property type="match status" value="1"/>
</dbReference>
<dbReference type="Pfam" id="PF02410">
    <property type="entry name" value="RsfS"/>
    <property type="match status" value="1"/>
</dbReference>
<evidence type="ECO:0000256" key="1">
    <source>
        <dbReference type="HAMAP-Rule" id="MF_01477"/>
    </source>
</evidence>
<comment type="function">
    <text evidence="1">Functions as a ribosomal silencing factor. Interacts with ribosomal protein uL14 (rplN), blocking formation of intersubunit bridge B8. Prevents association of the 30S and 50S ribosomal subunits and the formation of functional ribosomes, thus repressing translation.</text>
</comment>
<comment type="subcellular location">
    <subcellularLocation>
        <location evidence="1">Cytoplasm</location>
    </subcellularLocation>
</comment>
<evidence type="ECO:0000313" key="2">
    <source>
        <dbReference type="EMBL" id="MBU5440008.1"/>
    </source>
</evidence>
<comment type="caution">
    <text evidence="2">The sequence shown here is derived from an EMBL/GenBank/DDBJ whole genome shotgun (WGS) entry which is preliminary data.</text>
</comment>
<dbReference type="EMBL" id="JAHLPM010000023">
    <property type="protein sequence ID" value="MBU5440008.1"/>
    <property type="molecule type" value="Genomic_DNA"/>
</dbReference>
<dbReference type="NCBIfam" id="TIGR00090">
    <property type="entry name" value="rsfS_iojap_ybeB"/>
    <property type="match status" value="1"/>
</dbReference>
<keyword evidence="1" id="KW-0810">Translation regulation</keyword>
<dbReference type="HAMAP" id="MF_01477">
    <property type="entry name" value="Iojap_RsfS"/>
    <property type="match status" value="1"/>
</dbReference>
<accession>A0ABS6EAP8</accession>
<dbReference type="PANTHER" id="PTHR21043">
    <property type="entry name" value="IOJAP SUPERFAMILY ORTHOLOG"/>
    <property type="match status" value="1"/>
</dbReference>
<proteinExistence type="inferred from homology"/>
<keyword evidence="1" id="KW-0963">Cytoplasm</keyword>
<comment type="similarity">
    <text evidence="1">Belongs to the Iojap/RsfS family.</text>
</comment>
<organism evidence="2 3">
    <name type="scientific">Tissierella simiarum</name>
    <dbReference type="NCBI Taxonomy" id="2841534"/>
    <lineage>
        <taxon>Bacteria</taxon>
        <taxon>Bacillati</taxon>
        <taxon>Bacillota</taxon>
        <taxon>Tissierellia</taxon>
        <taxon>Tissierellales</taxon>
        <taxon>Tissierellaceae</taxon>
        <taxon>Tissierella</taxon>
    </lineage>
</organism>
<sequence>MKELDKSLSVVVKACDDKKALDIKVLDISKLTSIADYFVIVSGNSSSQTMAIADEVEDKMREEGFEEVSKEGYQSARWILMDYGNIIVHIFHREEREFYNLERLWADSEELTLDNIL</sequence>
<dbReference type="Proteomes" id="UP000749471">
    <property type="component" value="Unassembled WGS sequence"/>
</dbReference>
<protein>
    <recommendedName>
        <fullName evidence="1">Ribosomal silencing factor RsfS</fullName>
    </recommendedName>
</protein>
<dbReference type="InterPro" id="IPR004394">
    <property type="entry name" value="Iojap/RsfS/C7orf30"/>
</dbReference>
<keyword evidence="1" id="KW-0678">Repressor</keyword>
<evidence type="ECO:0000313" key="3">
    <source>
        <dbReference type="Proteomes" id="UP000749471"/>
    </source>
</evidence>
<keyword evidence="3" id="KW-1185">Reference proteome</keyword>
<reference evidence="2 3" key="1">
    <citation type="submission" date="2021-06" db="EMBL/GenBank/DDBJ databases">
        <authorList>
            <person name="Sun Q."/>
            <person name="Li D."/>
        </authorList>
    </citation>
    <scope>NUCLEOTIDE SEQUENCE [LARGE SCALE GENOMIC DNA]</scope>
    <source>
        <strain evidence="2 3">MSJ-40</strain>
    </source>
</reference>